<dbReference type="AlphaFoldDB" id="A0A6G4AJP8"/>
<feature type="transmembrane region" description="Helical" evidence="1">
    <location>
        <begin position="20"/>
        <end position="39"/>
    </location>
</feature>
<keyword evidence="1" id="KW-1133">Transmembrane helix</keyword>
<keyword evidence="1" id="KW-0812">Transmembrane</keyword>
<evidence type="ECO:0000313" key="3">
    <source>
        <dbReference type="Proteomes" id="UP000476310"/>
    </source>
</evidence>
<keyword evidence="1" id="KW-0472">Membrane</keyword>
<evidence type="ECO:0000256" key="1">
    <source>
        <dbReference type="SAM" id="Phobius"/>
    </source>
</evidence>
<proteinExistence type="predicted"/>
<keyword evidence="3" id="KW-1185">Reference proteome</keyword>
<dbReference type="EMBL" id="JAAIKT010000026">
    <property type="protein sequence ID" value="NEW72919.1"/>
    <property type="molecule type" value="Genomic_DNA"/>
</dbReference>
<accession>A0A6G4AJP8</accession>
<name>A0A6G4AJP8_9ACTN</name>
<sequence length="45" mass="4686">MRKLPAEAAIVRDPINRAALGVPLLLVAGVITLLVAAIGSGRRDH</sequence>
<comment type="caution">
    <text evidence="2">The sequence shown here is derived from an EMBL/GenBank/DDBJ whole genome shotgun (WGS) entry which is preliminary data.</text>
</comment>
<dbReference type="Proteomes" id="UP000476310">
    <property type="component" value="Unassembled WGS sequence"/>
</dbReference>
<reference evidence="2" key="1">
    <citation type="submission" date="2020-02" db="EMBL/GenBank/DDBJ databases">
        <title>A new Streptomyces sp. for controlling soil-borne diseases.</title>
        <authorList>
            <person name="Li X."/>
            <person name="Tian Y."/>
            <person name="Gao K."/>
        </authorList>
    </citation>
    <scope>NUCLEOTIDE SEQUENCE [LARGE SCALE GENOMIC DNA]</scope>
    <source>
        <strain evidence="2">0250</strain>
    </source>
</reference>
<protein>
    <submittedName>
        <fullName evidence="2">Uncharacterized protein</fullName>
    </submittedName>
</protein>
<gene>
    <name evidence="2" type="ORF">G4H13_21700</name>
</gene>
<organism evidence="2 3">
    <name type="scientific">Streptomyces rhizosphaericus</name>
    <dbReference type="NCBI Taxonomy" id="114699"/>
    <lineage>
        <taxon>Bacteria</taxon>
        <taxon>Bacillati</taxon>
        <taxon>Actinomycetota</taxon>
        <taxon>Actinomycetes</taxon>
        <taxon>Kitasatosporales</taxon>
        <taxon>Streptomycetaceae</taxon>
        <taxon>Streptomyces</taxon>
        <taxon>Streptomyces violaceusniger group</taxon>
    </lineage>
</organism>
<evidence type="ECO:0000313" key="2">
    <source>
        <dbReference type="EMBL" id="NEW72919.1"/>
    </source>
</evidence>
<dbReference type="RefSeq" id="WP_164429650.1">
    <property type="nucleotide sequence ID" value="NZ_JAAIKT010000026.1"/>
</dbReference>